<name>A0A0X2NMJ8_9CORY</name>
<dbReference type="InterPro" id="IPR018060">
    <property type="entry name" value="HTH_AraC"/>
</dbReference>
<evidence type="ECO:0000259" key="7">
    <source>
        <dbReference type="PROSITE" id="PS01124"/>
    </source>
</evidence>
<dbReference type="SUPFAM" id="SSF51182">
    <property type="entry name" value="RmlC-like cupins"/>
    <property type="match status" value="1"/>
</dbReference>
<accession>A0A0X2NMJ8</accession>
<dbReference type="SUPFAM" id="SSF46689">
    <property type="entry name" value="Homeodomain-like"/>
    <property type="match status" value="1"/>
</dbReference>
<reference evidence="9" key="1">
    <citation type="submission" date="2015-11" db="EMBL/GenBank/DDBJ databases">
        <authorList>
            <person name="Dugat-Bony E."/>
        </authorList>
    </citation>
    <scope>NUCLEOTIDE SEQUENCE [LARGE SCALE GENOMIC DNA]</scope>
    <source>
        <strain evidence="9">Mu292</strain>
    </source>
</reference>
<protein>
    <recommendedName>
        <fullName evidence="5">HTH-type transcriptional regulator RipA</fullName>
    </recommendedName>
    <alternativeName>
        <fullName evidence="6">Repressor of iron proteins A</fullName>
    </alternativeName>
</protein>
<dbReference type="Proteomes" id="UP000182498">
    <property type="component" value="Unassembled WGS sequence"/>
</dbReference>
<dbReference type="Pfam" id="PF12833">
    <property type="entry name" value="HTH_18"/>
    <property type="match status" value="1"/>
</dbReference>
<dbReference type="InterPro" id="IPR009057">
    <property type="entry name" value="Homeodomain-like_sf"/>
</dbReference>
<evidence type="ECO:0000256" key="6">
    <source>
        <dbReference type="ARBA" id="ARBA00079449"/>
    </source>
</evidence>
<dbReference type="EMBL" id="FAUH01000014">
    <property type="protein sequence ID" value="CUU66717.1"/>
    <property type="molecule type" value="Genomic_DNA"/>
</dbReference>
<feature type="domain" description="HTH araC/xylS-type" evidence="7">
    <location>
        <begin position="156"/>
        <end position="254"/>
    </location>
</feature>
<dbReference type="RefSeq" id="WP_141657091.1">
    <property type="nucleotide sequence ID" value="NZ_FAUH01000014.1"/>
</dbReference>
<evidence type="ECO:0000256" key="5">
    <source>
        <dbReference type="ARBA" id="ARBA00074140"/>
    </source>
</evidence>
<keyword evidence="4" id="KW-0804">Transcription</keyword>
<dbReference type="InterPro" id="IPR011051">
    <property type="entry name" value="RmlC_Cupin_sf"/>
</dbReference>
<dbReference type="AlphaFoldDB" id="A0A0X2NMJ8"/>
<keyword evidence="2" id="KW-0805">Transcription regulation</keyword>
<dbReference type="OrthoDB" id="4398271at2"/>
<proteinExistence type="predicted"/>
<evidence type="ECO:0000256" key="4">
    <source>
        <dbReference type="ARBA" id="ARBA00023163"/>
    </source>
</evidence>
<dbReference type="Gene3D" id="2.60.120.10">
    <property type="entry name" value="Jelly Rolls"/>
    <property type="match status" value="1"/>
</dbReference>
<evidence type="ECO:0000313" key="9">
    <source>
        <dbReference type="Proteomes" id="UP000182498"/>
    </source>
</evidence>
<dbReference type="PROSITE" id="PS01124">
    <property type="entry name" value="HTH_ARAC_FAMILY_2"/>
    <property type="match status" value="1"/>
</dbReference>
<evidence type="ECO:0000256" key="2">
    <source>
        <dbReference type="ARBA" id="ARBA00023015"/>
    </source>
</evidence>
<keyword evidence="9" id="KW-1185">Reference proteome</keyword>
<dbReference type="PANTHER" id="PTHR11019">
    <property type="entry name" value="HTH-TYPE TRANSCRIPTIONAL REGULATOR NIMR"/>
    <property type="match status" value="1"/>
</dbReference>
<dbReference type="FunFam" id="1.10.10.60:FF:000132">
    <property type="entry name" value="AraC family transcriptional regulator"/>
    <property type="match status" value="1"/>
</dbReference>
<dbReference type="PANTHER" id="PTHR11019:SF199">
    <property type="entry name" value="HTH-TYPE TRANSCRIPTIONAL REGULATOR NIMR"/>
    <property type="match status" value="1"/>
</dbReference>
<sequence length="254" mass="27979">MTDLALEPAEITAPFVILSEGQWPDVPTDWPWHSHSVHELVWVRHGTMTSRVRTDDGEQLFTVQEGRAVWLPAGTPHSGQVTANVILCDAFFSPERTPVAFLRPTVVEMTPVLESLLTHLARPDLADAARARAEAVVFDVLEPAADQFSLPVPDDPRITRIVDTLLADPACPRALDGWARDLGISERTVTRAFRESTGLTYGQWRQSLRIRHAVTLLSAGHRVHEVSDQLGYTQPSTFIAAFHKVTGKTPGAVA</sequence>
<dbReference type="GO" id="GO:0003700">
    <property type="term" value="F:DNA-binding transcription factor activity"/>
    <property type="evidence" value="ECO:0007669"/>
    <property type="project" value="InterPro"/>
</dbReference>
<evidence type="ECO:0000313" key="8">
    <source>
        <dbReference type="EMBL" id="CUU66717.1"/>
    </source>
</evidence>
<keyword evidence="1" id="KW-0678">Repressor</keyword>
<dbReference type="SMART" id="SM00342">
    <property type="entry name" value="HTH_ARAC"/>
    <property type="match status" value="1"/>
</dbReference>
<evidence type="ECO:0000256" key="1">
    <source>
        <dbReference type="ARBA" id="ARBA00022491"/>
    </source>
</evidence>
<keyword evidence="3 8" id="KW-0238">DNA-binding</keyword>
<evidence type="ECO:0000256" key="3">
    <source>
        <dbReference type="ARBA" id="ARBA00023125"/>
    </source>
</evidence>
<gene>
    <name evidence="8" type="ORF">CVAR292_02064</name>
</gene>
<organism evidence="8 9">
    <name type="scientific">Corynebacterium variabile</name>
    <dbReference type="NCBI Taxonomy" id="1727"/>
    <lineage>
        <taxon>Bacteria</taxon>
        <taxon>Bacillati</taxon>
        <taxon>Actinomycetota</taxon>
        <taxon>Actinomycetes</taxon>
        <taxon>Mycobacteriales</taxon>
        <taxon>Corynebacteriaceae</taxon>
        <taxon>Corynebacterium</taxon>
    </lineage>
</organism>
<dbReference type="GO" id="GO:0043565">
    <property type="term" value="F:sequence-specific DNA binding"/>
    <property type="evidence" value="ECO:0007669"/>
    <property type="project" value="InterPro"/>
</dbReference>
<dbReference type="Gene3D" id="1.10.10.60">
    <property type="entry name" value="Homeodomain-like"/>
    <property type="match status" value="2"/>
</dbReference>
<dbReference type="InterPro" id="IPR014710">
    <property type="entry name" value="RmlC-like_jellyroll"/>
</dbReference>